<dbReference type="EMBL" id="PJQD01000039">
    <property type="protein sequence ID" value="POY73178.1"/>
    <property type="molecule type" value="Genomic_DNA"/>
</dbReference>
<evidence type="ECO:0000256" key="2">
    <source>
        <dbReference type="SAM" id="MobiDB-lite"/>
    </source>
</evidence>
<dbReference type="InterPro" id="IPR037992">
    <property type="entry name" value="TRAPPC6/Trs33"/>
</dbReference>
<dbReference type="PANTHER" id="PTHR12817">
    <property type="entry name" value="TRAFFICKING PROTEIN PARTICLE COMPLEX SUBUNIT 6B"/>
    <property type="match status" value="1"/>
</dbReference>
<evidence type="ECO:0000256" key="1">
    <source>
        <dbReference type="ARBA" id="ARBA00006218"/>
    </source>
</evidence>
<dbReference type="Proteomes" id="UP000237144">
    <property type="component" value="Unassembled WGS sequence"/>
</dbReference>
<feature type="compositionally biased region" description="Low complexity" evidence="2">
    <location>
        <begin position="145"/>
        <end position="165"/>
    </location>
</feature>
<gene>
    <name evidence="3" type="ORF">BMF94_3808</name>
</gene>
<comment type="caution">
    <text evidence="3">The sequence shown here is derived from an EMBL/GenBank/DDBJ whole genome shotgun (WGS) entry which is preliminary data.</text>
</comment>
<comment type="similarity">
    <text evidence="1">Belongs to the TRAPP small subunits family. BET3 subfamily.</text>
</comment>
<dbReference type="Gene3D" id="3.30.1380.20">
    <property type="entry name" value="Trafficking protein particle complex subunit 3"/>
    <property type="match status" value="1"/>
</dbReference>
<sequence>MATHRPLQNLLSTTGSSPATRSSSSLVTPQLGALADPRVYTADSRLLNWLIAETINTLRESEVAAANRQDRDLYAAQRHVESLRLSPSSGATDSSARPHTHESSPVQRTEPDEAAVRARLDLIGYRVGWATAERLARDRPRFPLATAATPAPTASTTAPPQSTAAAPPPPPPPQQLDILELVKFICKDVWISLFDKQVDNLRTNHRGVYVVSDNAFASLNGLSPVSVSVSVSGPTLALAPGAGTLAAGGGGRHQVVDPGAAEEEEERKQLHNHVEAVLAFPSGIIRGALAQLGVPSLVSGTADLSTLPQASFQIKTGAAAFPPPAPPAPRPALNAATAPTSGAARPAIPSATATGTAVGGGGGGGGAAVVASTGPPAPASAGSSTPRGGTPVVPPPPSSSGSLPPAAPTTKTLNPR</sequence>
<feature type="region of interest" description="Disordered" evidence="2">
    <location>
        <begin position="318"/>
        <end position="416"/>
    </location>
</feature>
<dbReference type="SUPFAM" id="SSF111126">
    <property type="entry name" value="Ligand-binding domain in the NO signalling and Golgi transport"/>
    <property type="match status" value="1"/>
</dbReference>
<organism evidence="3 4">
    <name type="scientific">Rhodotorula taiwanensis</name>
    <dbReference type="NCBI Taxonomy" id="741276"/>
    <lineage>
        <taxon>Eukaryota</taxon>
        <taxon>Fungi</taxon>
        <taxon>Dikarya</taxon>
        <taxon>Basidiomycota</taxon>
        <taxon>Pucciniomycotina</taxon>
        <taxon>Microbotryomycetes</taxon>
        <taxon>Sporidiobolales</taxon>
        <taxon>Sporidiobolaceae</taxon>
        <taxon>Rhodotorula</taxon>
    </lineage>
</organism>
<dbReference type="InterPro" id="IPR024096">
    <property type="entry name" value="NO_sig/Golgi_transp_ligand-bd"/>
</dbReference>
<dbReference type="GO" id="GO:0006888">
    <property type="term" value="P:endoplasmic reticulum to Golgi vesicle-mediated transport"/>
    <property type="evidence" value="ECO:0007669"/>
    <property type="project" value="TreeGrafter"/>
</dbReference>
<keyword evidence="4" id="KW-1185">Reference proteome</keyword>
<feature type="compositionally biased region" description="Pro residues" evidence="2">
    <location>
        <begin position="321"/>
        <end position="330"/>
    </location>
</feature>
<dbReference type="STRING" id="741276.A0A2S5B8S5"/>
<evidence type="ECO:0000313" key="3">
    <source>
        <dbReference type="EMBL" id="POY73178.1"/>
    </source>
</evidence>
<feature type="compositionally biased region" description="Low complexity" evidence="2">
    <location>
        <begin position="368"/>
        <end position="391"/>
    </location>
</feature>
<protein>
    <submittedName>
        <fullName evidence="3">Uncharacterized protein</fullName>
    </submittedName>
</protein>
<evidence type="ECO:0000313" key="4">
    <source>
        <dbReference type="Proteomes" id="UP000237144"/>
    </source>
</evidence>
<feature type="compositionally biased region" description="Polar residues" evidence="2">
    <location>
        <begin position="85"/>
        <end position="107"/>
    </location>
</feature>
<dbReference type="Pfam" id="PF04051">
    <property type="entry name" value="TRAPP"/>
    <property type="match status" value="1"/>
</dbReference>
<proteinExistence type="inferred from homology"/>
<feature type="region of interest" description="Disordered" evidence="2">
    <location>
        <begin position="1"/>
        <end position="27"/>
    </location>
</feature>
<dbReference type="GO" id="GO:0005801">
    <property type="term" value="C:cis-Golgi network"/>
    <property type="evidence" value="ECO:0007669"/>
    <property type="project" value="TreeGrafter"/>
</dbReference>
<feature type="region of interest" description="Disordered" evidence="2">
    <location>
        <begin position="140"/>
        <end position="173"/>
    </location>
</feature>
<dbReference type="AlphaFoldDB" id="A0A2S5B8S5"/>
<accession>A0A2S5B8S5</accession>
<feature type="compositionally biased region" description="Low complexity" evidence="2">
    <location>
        <begin position="12"/>
        <end position="27"/>
    </location>
</feature>
<dbReference type="OrthoDB" id="941624at2759"/>
<dbReference type="InterPro" id="IPR007194">
    <property type="entry name" value="TRAPP_component"/>
</dbReference>
<dbReference type="GO" id="GO:0030008">
    <property type="term" value="C:TRAPP complex"/>
    <property type="evidence" value="ECO:0007669"/>
    <property type="project" value="TreeGrafter"/>
</dbReference>
<dbReference type="GO" id="GO:0005802">
    <property type="term" value="C:trans-Golgi network"/>
    <property type="evidence" value="ECO:0007669"/>
    <property type="project" value="TreeGrafter"/>
</dbReference>
<dbReference type="CDD" id="cd14944">
    <property type="entry name" value="TRAPPC6A_Trs33"/>
    <property type="match status" value="1"/>
</dbReference>
<name>A0A2S5B8S5_9BASI</name>
<feature type="compositionally biased region" description="Gly residues" evidence="2">
    <location>
        <begin position="357"/>
        <end position="367"/>
    </location>
</feature>
<dbReference type="PANTHER" id="PTHR12817:SF0">
    <property type="entry name" value="GEO08327P1"/>
    <property type="match status" value="1"/>
</dbReference>
<feature type="compositionally biased region" description="Low complexity" evidence="2">
    <location>
        <begin position="399"/>
        <end position="410"/>
    </location>
</feature>
<feature type="region of interest" description="Disordered" evidence="2">
    <location>
        <begin position="82"/>
        <end position="113"/>
    </location>
</feature>
<reference evidence="3 4" key="1">
    <citation type="journal article" date="2018" name="Front. Microbiol.">
        <title>Prospects for Fungal Bioremediation of Acidic Radioactive Waste Sites: Characterization and Genome Sequence of Rhodotorula taiwanensis MD1149.</title>
        <authorList>
            <person name="Tkavc R."/>
            <person name="Matrosova V.Y."/>
            <person name="Grichenko O.E."/>
            <person name="Gostincar C."/>
            <person name="Volpe R.P."/>
            <person name="Klimenkova P."/>
            <person name="Gaidamakova E.K."/>
            <person name="Zhou C.E."/>
            <person name="Stewart B.J."/>
            <person name="Lyman M.G."/>
            <person name="Malfatti S.A."/>
            <person name="Rubinfeld B."/>
            <person name="Courtot M."/>
            <person name="Singh J."/>
            <person name="Dalgard C.L."/>
            <person name="Hamilton T."/>
            <person name="Frey K.G."/>
            <person name="Gunde-Cimerman N."/>
            <person name="Dugan L."/>
            <person name="Daly M.J."/>
        </authorList>
    </citation>
    <scope>NUCLEOTIDE SEQUENCE [LARGE SCALE GENOMIC DNA]</scope>
    <source>
        <strain evidence="3 4">MD1149</strain>
    </source>
</reference>